<feature type="transmembrane region" description="Helical" evidence="2">
    <location>
        <begin position="284"/>
        <end position="307"/>
    </location>
</feature>
<accession>A0A852US06</accession>
<gene>
    <name evidence="3" type="ORF">HDA43_002131</name>
</gene>
<proteinExistence type="predicted"/>
<evidence type="ECO:0000256" key="2">
    <source>
        <dbReference type="SAM" id="Phobius"/>
    </source>
</evidence>
<dbReference type="RefSeq" id="WP_179819543.1">
    <property type="nucleotide sequence ID" value="NZ_JACCCO010000001.1"/>
</dbReference>
<evidence type="ECO:0000313" key="3">
    <source>
        <dbReference type="EMBL" id="NYF39972.1"/>
    </source>
</evidence>
<dbReference type="EMBL" id="JACCCO010000001">
    <property type="protein sequence ID" value="NYF39972.1"/>
    <property type="molecule type" value="Genomic_DNA"/>
</dbReference>
<keyword evidence="2" id="KW-1133">Transmembrane helix</keyword>
<reference evidence="3 4" key="1">
    <citation type="submission" date="2020-07" db="EMBL/GenBank/DDBJ databases">
        <title>Sequencing the genomes of 1000 actinobacteria strains.</title>
        <authorList>
            <person name="Klenk H.-P."/>
        </authorList>
    </citation>
    <scope>NUCLEOTIDE SEQUENCE [LARGE SCALE GENOMIC DNA]</scope>
    <source>
        <strain evidence="3 4">DSM 45763</strain>
    </source>
</reference>
<organism evidence="3 4">
    <name type="scientific">Streptosporangium sandarakinum</name>
    <dbReference type="NCBI Taxonomy" id="1260955"/>
    <lineage>
        <taxon>Bacteria</taxon>
        <taxon>Bacillati</taxon>
        <taxon>Actinomycetota</taxon>
        <taxon>Actinomycetes</taxon>
        <taxon>Streptosporangiales</taxon>
        <taxon>Streptosporangiaceae</taxon>
        <taxon>Streptosporangium</taxon>
    </lineage>
</organism>
<evidence type="ECO:0000313" key="4">
    <source>
        <dbReference type="Proteomes" id="UP000576393"/>
    </source>
</evidence>
<sequence length="393" mass="41571">MSERDERTGEHGGPAHATGEGEGVNEYSGLLEERYRRVLRLLPASYRAEREEEMVDAFLEGSGGLTDADDPRPRWPEIASVAALAVRVRLGAGGAGPRQLVRGEAVRLTAVLGLAFFAMRSCDWLIDLLRSYGVFGTPPAAPVSPEDPGTAERVRDIVGLFGALLPIAALVALVRGRPRVAKVTALISVALAPLSAVLYYGPGLQAPSAAFWDMFAQTTAPHLLLLLVPMLALLSGFHRDAPRTPSWWPVLWALPAAAVLNLAFNALAPIALAAQTDFRVWSWIWPWWGEPGLACLALLVTSLIRAVMWLRGDAGRNPAWPLALAALSVPVALVRLLDLVTGPDPATATMMAVDIGQLAAVTLCGLVSAVLAARSMPAPPPAAAQAAPPESAA</sequence>
<keyword evidence="2" id="KW-0472">Membrane</keyword>
<dbReference type="AlphaFoldDB" id="A0A852US06"/>
<protein>
    <submittedName>
        <fullName evidence="3">Uncharacterized protein</fullName>
    </submittedName>
</protein>
<evidence type="ECO:0000256" key="1">
    <source>
        <dbReference type="SAM" id="MobiDB-lite"/>
    </source>
</evidence>
<feature type="transmembrane region" description="Helical" evidence="2">
    <location>
        <begin position="319"/>
        <end position="337"/>
    </location>
</feature>
<feature type="transmembrane region" description="Helical" evidence="2">
    <location>
        <begin position="250"/>
        <end position="272"/>
    </location>
</feature>
<keyword evidence="2" id="KW-0812">Transmembrane</keyword>
<feature type="region of interest" description="Disordered" evidence="1">
    <location>
        <begin position="1"/>
        <end position="25"/>
    </location>
</feature>
<feature type="compositionally biased region" description="Basic and acidic residues" evidence="1">
    <location>
        <begin position="1"/>
        <end position="10"/>
    </location>
</feature>
<feature type="transmembrane region" description="Helical" evidence="2">
    <location>
        <begin position="183"/>
        <end position="200"/>
    </location>
</feature>
<comment type="caution">
    <text evidence="3">The sequence shown here is derived from an EMBL/GenBank/DDBJ whole genome shotgun (WGS) entry which is preliminary data.</text>
</comment>
<name>A0A852US06_9ACTN</name>
<feature type="transmembrane region" description="Helical" evidence="2">
    <location>
        <begin position="157"/>
        <end position="176"/>
    </location>
</feature>
<dbReference type="Proteomes" id="UP000576393">
    <property type="component" value="Unassembled WGS sequence"/>
</dbReference>
<feature type="transmembrane region" description="Helical" evidence="2">
    <location>
        <begin position="349"/>
        <end position="373"/>
    </location>
</feature>
<keyword evidence="4" id="KW-1185">Reference proteome</keyword>
<feature type="transmembrane region" description="Helical" evidence="2">
    <location>
        <begin position="220"/>
        <end position="238"/>
    </location>
</feature>